<feature type="non-terminal residue" evidence="2">
    <location>
        <position position="221"/>
    </location>
</feature>
<dbReference type="Proteomes" id="UP001206925">
    <property type="component" value="Unassembled WGS sequence"/>
</dbReference>
<gene>
    <name evidence="2" type="ORF">M8C21_032076</name>
</gene>
<evidence type="ECO:0000313" key="2">
    <source>
        <dbReference type="EMBL" id="KAI7740371.1"/>
    </source>
</evidence>
<protein>
    <submittedName>
        <fullName evidence="2">Uncharacterized protein</fullName>
    </submittedName>
</protein>
<organism evidence="2 3">
    <name type="scientific">Ambrosia artemisiifolia</name>
    <name type="common">Common ragweed</name>
    <dbReference type="NCBI Taxonomy" id="4212"/>
    <lineage>
        <taxon>Eukaryota</taxon>
        <taxon>Viridiplantae</taxon>
        <taxon>Streptophyta</taxon>
        <taxon>Embryophyta</taxon>
        <taxon>Tracheophyta</taxon>
        <taxon>Spermatophyta</taxon>
        <taxon>Magnoliopsida</taxon>
        <taxon>eudicotyledons</taxon>
        <taxon>Gunneridae</taxon>
        <taxon>Pentapetalae</taxon>
        <taxon>asterids</taxon>
        <taxon>campanulids</taxon>
        <taxon>Asterales</taxon>
        <taxon>Asteraceae</taxon>
        <taxon>Asteroideae</taxon>
        <taxon>Heliantheae alliance</taxon>
        <taxon>Heliantheae</taxon>
        <taxon>Ambrosia</taxon>
    </lineage>
</organism>
<name>A0AAD5CEE6_AMBAR</name>
<keyword evidence="3" id="KW-1185">Reference proteome</keyword>
<accession>A0AAD5CEE6</accession>
<evidence type="ECO:0000256" key="1">
    <source>
        <dbReference type="SAM" id="MobiDB-lite"/>
    </source>
</evidence>
<comment type="caution">
    <text evidence="2">The sequence shown here is derived from an EMBL/GenBank/DDBJ whole genome shotgun (WGS) entry which is preliminary data.</text>
</comment>
<reference evidence="2" key="1">
    <citation type="submission" date="2022-06" db="EMBL/GenBank/DDBJ databases">
        <title>Uncovering the hologenomic basis of an extraordinary plant invasion.</title>
        <authorList>
            <person name="Bieker V.C."/>
            <person name="Martin M.D."/>
            <person name="Gilbert T."/>
            <person name="Hodgins K."/>
            <person name="Battlay P."/>
            <person name="Petersen B."/>
            <person name="Wilson J."/>
        </authorList>
    </citation>
    <scope>NUCLEOTIDE SEQUENCE</scope>
    <source>
        <strain evidence="2">AA19_3_7</strain>
        <tissue evidence="2">Leaf</tissue>
    </source>
</reference>
<dbReference type="AlphaFoldDB" id="A0AAD5CEE6"/>
<dbReference type="EMBL" id="JAMZMK010008452">
    <property type="protein sequence ID" value="KAI7740371.1"/>
    <property type="molecule type" value="Genomic_DNA"/>
</dbReference>
<feature type="compositionally biased region" description="Low complexity" evidence="1">
    <location>
        <begin position="15"/>
        <end position="32"/>
    </location>
</feature>
<evidence type="ECO:0000313" key="3">
    <source>
        <dbReference type="Proteomes" id="UP001206925"/>
    </source>
</evidence>
<proteinExistence type="predicted"/>
<sequence>NREGGGVGFRPPYTPSRRLTPSSSSLRRLSTSTKGSLAYKTLYVGRQHRRSRWGVHGGQKTIHFPHMEKQSIKEKTIQSIASLRYSSSTTLHRLTENHSTKRLTVNFTGILFIVTKSDCGEVRNSSDDRGSTTESGWRWSENLGVVRRLMAVDIVQQIGGPELLAFRRLRGSNAYLQEGEIAAAGRVMFGAELQTANGCLIQVCSKVGNEQDNCCSCGCCR</sequence>
<feature type="region of interest" description="Disordered" evidence="1">
    <location>
        <begin position="1"/>
        <end position="32"/>
    </location>
</feature>